<dbReference type="InterPro" id="IPR003018">
    <property type="entry name" value="GAF"/>
</dbReference>
<comment type="caution">
    <text evidence="6">The sequence shown here is derived from an EMBL/GenBank/DDBJ whole genome shotgun (WGS) entry which is preliminary data.</text>
</comment>
<dbReference type="SUPFAM" id="SSF55785">
    <property type="entry name" value="PYP-like sensor domain (PAS domain)"/>
    <property type="match status" value="1"/>
</dbReference>
<evidence type="ECO:0000313" key="7">
    <source>
        <dbReference type="Proteomes" id="UP000323632"/>
    </source>
</evidence>
<gene>
    <name evidence="6" type="ORF">F0919_15545</name>
</gene>
<dbReference type="InterPro" id="IPR029016">
    <property type="entry name" value="GAF-like_dom_sf"/>
</dbReference>
<dbReference type="PRINTS" id="PR01033">
    <property type="entry name" value="PHYTOCHROME"/>
</dbReference>
<keyword evidence="4" id="KW-0675">Receptor</keyword>
<dbReference type="EMBL" id="VWSH01000004">
    <property type="protein sequence ID" value="KAA5532212.1"/>
    <property type="molecule type" value="Genomic_DNA"/>
</dbReference>
<reference evidence="6 7" key="1">
    <citation type="submission" date="2019-09" db="EMBL/GenBank/DDBJ databases">
        <title>Genome sequence and assembly of Taibaiella sp.</title>
        <authorList>
            <person name="Chhetri G."/>
        </authorList>
    </citation>
    <scope>NUCLEOTIDE SEQUENCE [LARGE SCALE GENOMIC DNA]</scope>
    <source>
        <strain evidence="6 7">KVB11</strain>
    </source>
</reference>
<dbReference type="InterPro" id="IPR013515">
    <property type="entry name" value="Phytochrome_cen-reg"/>
</dbReference>
<dbReference type="InterPro" id="IPR000014">
    <property type="entry name" value="PAS"/>
</dbReference>
<dbReference type="InterPro" id="IPR016132">
    <property type="entry name" value="Phyto_chromo_attachment"/>
</dbReference>
<evidence type="ECO:0000313" key="6">
    <source>
        <dbReference type="EMBL" id="KAA5532212.1"/>
    </source>
</evidence>
<feature type="domain" description="Phytochrome chromophore attachment site" evidence="5">
    <location>
        <begin position="140"/>
        <end position="299"/>
    </location>
</feature>
<evidence type="ECO:0000256" key="3">
    <source>
        <dbReference type="ARBA" id="ARBA00022991"/>
    </source>
</evidence>
<dbReference type="GO" id="GO:0009881">
    <property type="term" value="F:photoreceptor activity"/>
    <property type="evidence" value="ECO:0007669"/>
    <property type="project" value="UniProtKB-KW"/>
</dbReference>
<dbReference type="Proteomes" id="UP000323632">
    <property type="component" value="Unassembled WGS sequence"/>
</dbReference>
<dbReference type="SUPFAM" id="SSF55781">
    <property type="entry name" value="GAF domain-like"/>
    <property type="match status" value="2"/>
</dbReference>
<name>A0A5M6CEB6_9BACT</name>
<dbReference type="Gene3D" id="3.30.450.40">
    <property type="match status" value="1"/>
</dbReference>
<protein>
    <submittedName>
        <fullName evidence="6">GAF domain-containing protein</fullName>
    </submittedName>
</protein>
<dbReference type="Pfam" id="PF01590">
    <property type="entry name" value="GAF"/>
    <property type="match status" value="1"/>
</dbReference>
<dbReference type="CDD" id="cd00130">
    <property type="entry name" value="PAS"/>
    <property type="match status" value="1"/>
</dbReference>
<dbReference type="InterPro" id="IPR035965">
    <property type="entry name" value="PAS-like_dom_sf"/>
</dbReference>
<evidence type="ECO:0000256" key="4">
    <source>
        <dbReference type="ARBA" id="ARBA00023170"/>
    </source>
</evidence>
<dbReference type="Gene3D" id="3.30.450.270">
    <property type="match status" value="1"/>
</dbReference>
<dbReference type="InterPro" id="IPR043150">
    <property type="entry name" value="Phytochrome_PHY_sf"/>
</dbReference>
<accession>A0A5M6CEB6</accession>
<dbReference type="GO" id="GO:0009584">
    <property type="term" value="P:detection of visible light"/>
    <property type="evidence" value="ECO:0007669"/>
    <property type="project" value="InterPro"/>
</dbReference>
<dbReference type="PANTHER" id="PTHR43065:SF42">
    <property type="entry name" value="TWO-COMPONENT SENSOR PPRA"/>
    <property type="match status" value="1"/>
</dbReference>
<dbReference type="GO" id="GO:0006355">
    <property type="term" value="P:regulation of DNA-templated transcription"/>
    <property type="evidence" value="ECO:0007669"/>
    <property type="project" value="InterPro"/>
</dbReference>
<evidence type="ECO:0000256" key="2">
    <source>
        <dbReference type="ARBA" id="ARBA00022606"/>
    </source>
</evidence>
<dbReference type="InterPro" id="IPR001294">
    <property type="entry name" value="Phytochrome"/>
</dbReference>
<keyword evidence="7" id="KW-1185">Reference proteome</keyword>
<dbReference type="PANTHER" id="PTHR43065">
    <property type="entry name" value="SENSOR HISTIDINE KINASE"/>
    <property type="match status" value="1"/>
</dbReference>
<dbReference type="Pfam" id="PF08446">
    <property type="entry name" value="PAS_2"/>
    <property type="match status" value="1"/>
</dbReference>
<organism evidence="6 7">
    <name type="scientific">Taibaiella lutea</name>
    <dbReference type="NCBI Taxonomy" id="2608001"/>
    <lineage>
        <taxon>Bacteria</taxon>
        <taxon>Pseudomonadati</taxon>
        <taxon>Bacteroidota</taxon>
        <taxon>Chitinophagia</taxon>
        <taxon>Chitinophagales</taxon>
        <taxon>Chitinophagaceae</taxon>
        <taxon>Taibaiella</taxon>
    </lineage>
</organism>
<dbReference type="InterPro" id="IPR013654">
    <property type="entry name" value="PAS_2"/>
</dbReference>
<dbReference type="SMART" id="SM00065">
    <property type="entry name" value="GAF"/>
    <property type="match status" value="1"/>
</dbReference>
<evidence type="ECO:0000256" key="1">
    <source>
        <dbReference type="ARBA" id="ARBA00022543"/>
    </source>
</evidence>
<proteinExistence type="predicted"/>
<evidence type="ECO:0000259" key="5">
    <source>
        <dbReference type="PROSITE" id="PS50046"/>
    </source>
</evidence>
<dbReference type="Gene3D" id="3.30.450.20">
    <property type="entry name" value="PAS domain"/>
    <property type="match status" value="1"/>
</dbReference>
<keyword evidence="1" id="KW-0600">Photoreceptor protein</keyword>
<keyword evidence="3" id="KW-0157">Chromophore</keyword>
<dbReference type="RefSeq" id="WP_150033714.1">
    <property type="nucleotide sequence ID" value="NZ_VWSH01000004.1"/>
</dbReference>
<dbReference type="Pfam" id="PF00360">
    <property type="entry name" value="PHY"/>
    <property type="match status" value="1"/>
</dbReference>
<dbReference type="PROSITE" id="PS50046">
    <property type="entry name" value="PHYTOCHROME_2"/>
    <property type="match status" value="1"/>
</dbReference>
<keyword evidence="2" id="KW-0716">Sensory transduction</keyword>
<sequence>MAKNYDSEFCGSLPLNNINVIQSYGFLIVIDKESFRIIQISDNIGTFLKQNPSELIGTSLEDILDINQLKELQHRFDNKSKEKIPLTFTVSGAKLLAFAHFKPEYIILELEKPDLVTERSFTSVYEDVKYVMTVIESAETIEEVSRIAVKELKKLTGFDGVMMYRFDSDWNGTVIAQDKSNDALEDYMGHTFPASDIPKQARELYLKNPYRLIPEREYEPVRLYPVVNSMTNAFIDLSDCNLRGVAAVHLEYLKNMNVQASMSIRVIYNGTLWGLLAFHHVTPHYLNFELCSICELISTVISNRITHILHKQRFDVEAELQQYHSMLISRIYAEDDLLTGLLNSENDVLQNMFKANGIAIIFRGKYQLSGEVPQKDFLENMVFWLQSKEIENVFHSDHLSDIFEEATPFGATASGVLVIPINKEKGEYIICFRPEVIQTINWGGNPNKTINFDPDRKKYHPRASFKVWQELIHHTSSPWDALEIKAAENLRTFIYEYTTKQAEY</sequence>
<dbReference type="AlphaFoldDB" id="A0A5M6CEB6"/>